<sequence length="318" mass="31986">MQTHEPPSNRGQGRSGCAGTACRGRTGRTGPIPRVAGSPVPGIGSPGVAESATSSVLSAYRISCSLCGPSPRLGPPERRPVTEGSPGQTTTAPCRRHSALASYKEDTLGEEAGTTSGESVSRTNRRKFKAILAGGLALGVGATITLAAWNDSEYAKGTFSAGTFGIEGSTDGTTYAEHPTAGSAAALAFSTGFDDISPGDVVAAPFAVRLTAATTYDATVTVASATPAPPAFVGLTYGIATVPTFADCDATPTTPTWIVTQGTPLTSVAGATSFNLTEGTPPTTPGAPAFLCFVVTAGPTLVQGTSVVQTWQLLAESV</sequence>
<accession>A0A2D0AX82</accession>
<evidence type="ECO:0000256" key="1">
    <source>
        <dbReference type="SAM" id="MobiDB-lite"/>
    </source>
</evidence>
<comment type="caution">
    <text evidence="3">The sequence shown here is derived from an EMBL/GenBank/DDBJ whole genome shotgun (WGS) entry which is preliminary data.</text>
</comment>
<keyword evidence="2" id="KW-0472">Membrane</keyword>
<feature type="compositionally biased region" description="Polar residues" evidence="1">
    <location>
        <begin position="1"/>
        <end position="12"/>
    </location>
</feature>
<dbReference type="InterPro" id="IPR023833">
    <property type="entry name" value="Signal_pept_SipW-depend-type"/>
</dbReference>
<evidence type="ECO:0000313" key="4">
    <source>
        <dbReference type="Proteomes" id="UP000197174"/>
    </source>
</evidence>
<feature type="region of interest" description="Disordered" evidence="1">
    <location>
        <begin position="69"/>
        <end position="97"/>
    </location>
</feature>
<keyword evidence="2" id="KW-1133">Transmembrane helix</keyword>
<keyword evidence="4" id="KW-1185">Reference proteome</keyword>
<gene>
    <name evidence="3" type="ORF">B5D80_04425</name>
</gene>
<dbReference type="EMBL" id="MZMV01000005">
    <property type="protein sequence ID" value="OWV11539.1"/>
    <property type="molecule type" value="Genomic_DNA"/>
</dbReference>
<protein>
    <recommendedName>
        <fullName evidence="5">SipW-cognate class signal peptide</fullName>
    </recommendedName>
</protein>
<feature type="region of interest" description="Disordered" evidence="1">
    <location>
        <begin position="1"/>
        <end position="50"/>
    </location>
</feature>
<reference evidence="3 4" key="1">
    <citation type="submission" date="2017-03" db="EMBL/GenBank/DDBJ databases">
        <title>Whole genome sequence of Micromonospora wenchangensis, isolated from mangrove soil.</title>
        <authorList>
            <person name="Yang H."/>
        </authorList>
    </citation>
    <scope>NUCLEOTIDE SEQUENCE [LARGE SCALE GENOMIC DNA]</scope>
    <source>
        <strain evidence="3 4">CCTCC AA 2012002</strain>
    </source>
</reference>
<dbReference type="Proteomes" id="UP000197174">
    <property type="component" value="Unassembled WGS sequence"/>
</dbReference>
<proteinExistence type="predicted"/>
<name>A0A2D0AX82_9ACTN</name>
<evidence type="ECO:0000313" key="3">
    <source>
        <dbReference type="EMBL" id="OWV11539.1"/>
    </source>
</evidence>
<dbReference type="AlphaFoldDB" id="A0A2D0AX82"/>
<evidence type="ECO:0000256" key="2">
    <source>
        <dbReference type="SAM" id="Phobius"/>
    </source>
</evidence>
<feature type="compositionally biased region" description="Low complexity" evidence="1">
    <location>
        <begin position="17"/>
        <end position="49"/>
    </location>
</feature>
<feature type="transmembrane region" description="Helical" evidence="2">
    <location>
        <begin position="130"/>
        <end position="149"/>
    </location>
</feature>
<keyword evidence="2" id="KW-0812">Transmembrane</keyword>
<dbReference type="NCBIfam" id="TIGR04088">
    <property type="entry name" value="cognate_SipW"/>
    <property type="match status" value="1"/>
</dbReference>
<evidence type="ECO:0008006" key="5">
    <source>
        <dbReference type="Google" id="ProtNLM"/>
    </source>
</evidence>
<organism evidence="3 4">
    <name type="scientific">Micromonospora wenchangensis</name>
    <dbReference type="NCBI Taxonomy" id="1185415"/>
    <lineage>
        <taxon>Bacteria</taxon>
        <taxon>Bacillati</taxon>
        <taxon>Actinomycetota</taxon>
        <taxon>Actinomycetes</taxon>
        <taxon>Micromonosporales</taxon>
        <taxon>Micromonosporaceae</taxon>
        <taxon>Micromonospora</taxon>
    </lineage>
</organism>